<evidence type="ECO:0000256" key="6">
    <source>
        <dbReference type="SAM" id="Phobius"/>
    </source>
</evidence>
<keyword evidence="5 6" id="KW-0472">Membrane</keyword>
<reference evidence="7 8" key="1">
    <citation type="submission" date="2019-08" db="EMBL/GenBank/DDBJ databases">
        <authorList>
            <person name="Herpell B J."/>
        </authorList>
    </citation>
    <scope>NUCLEOTIDE SEQUENCE [LARGE SCALE GENOMIC DNA]</scope>
    <source>
        <strain evidence="8">Msb3</strain>
    </source>
</reference>
<evidence type="ECO:0000313" key="8">
    <source>
        <dbReference type="Proteomes" id="UP000325811"/>
    </source>
</evidence>
<feature type="transmembrane region" description="Helical" evidence="6">
    <location>
        <begin position="275"/>
        <end position="296"/>
    </location>
</feature>
<dbReference type="PANTHER" id="PTHR21716:SF4">
    <property type="entry name" value="TRANSMEMBRANE PROTEIN 245"/>
    <property type="match status" value="1"/>
</dbReference>
<sequence length="368" mass="39915">MKHNPTMPDRKRVIQAVLLAAILVLGYVVLWPFVIPVAWALIIAYVTWPLYCRLHALIRGRAWISALLMTLLVGMIAFIPIASLISPVFREFLALYRNVAEYAASGPLRIPDFIARIPWLGHALQQLVSEFADDPQRLHAYITQSGDRWIGELASMVGSVGRNAIKLGFATLTLFFAYRDGHTLLRQVQRVMRPVLGDRLDGYLSAIGGVTRSVVYGLALTAIVQGALAGLGYWAAGVEAPLLLTIITTLAALIPFGTPFVWIPVGIGLIANGNTFAGVGLLLWGALVVSWVDNLIRPVVISNAVRVPFLLVLFGVLGGIGAFGFIGLFVGPVVVAILLALWREWCTSEPETGSVDSADQPSSLTRRT</sequence>
<evidence type="ECO:0000313" key="7">
    <source>
        <dbReference type="EMBL" id="VVD32315.1"/>
    </source>
</evidence>
<dbReference type="InterPro" id="IPR002549">
    <property type="entry name" value="AI-2E-like"/>
</dbReference>
<dbReference type="EMBL" id="LR699554">
    <property type="protein sequence ID" value="VVD32315.1"/>
    <property type="molecule type" value="Genomic_DNA"/>
</dbReference>
<keyword evidence="8" id="KW-1185">Reference proteome</keyword>
<dbReference type="PANTHER" id="PTHR21716">
    <property type="entry name" value="TRANSMEMBRANE PROTEIN"/>
    <property type="match status" value="1"/>
</dbReference>
<dbReference type="AlphaFoldDB" id="A0A5Q4YVR3"/>
<comment type="subcellular location">
    <subcellularLocation>
        <location evidence="1">Membrane</location>
        <topology evidence="1">Multi-pass membrane protein</topology>
    </subcellularLocation>
</comment>
<evidence type="ECO:0000256" key="5">
    <source>
        <dbReference type="ARBA" id="ARBA00023136"/>
    </source>
</evidence>
<evidence type="ECO:0000256" key="4">
    <source>
        <dbReference type="ARBA" id="ARBA00022989"/>
    </source>
</evidence>
<evidence type="ECO:0000256" key="2">
    <source>
        <dbReference type="ARBA" id="ARBA00009773"/>
    </source>
</evidence>
<comment type="similarity">
    <text evidence="2">Belongs to the autoinducer-2 exporter (AI-2E) (TC 2.A.86) family.</text>
</comment>
<dbReference type="KEGG" id="pdio:PDMSB3_1017.1"/>
<gene>
    <name evidence="7" type="ORF">PDMSB3_1017</name>
</gene>
<accession>A0A5Q4YVR3</accession>
<evidence type="ECO:0000256" key="1">
    <source>
        <dbReference type="ARBA" id="ARBA00004141"/>
    </source>
</evidence>
<keyword evidence="4 6" id="KW-1133">Transmembrane helix</keyword>
<dbReference type="Pfam" id="PF01594">
    <property type="entry name" value="AI-2E_transport"/>
    <property type="match status" value="1"/>
</dbReference>
<feature type="transmembrane region" description="Helical" evidence="6">
    <location>
        <begin position="66"/>
        <end position="89"/>
    </location>
</feature>
<organism evidence="7 8">
    <name type="scientific">Paraburkholderia dioscoreae</name>
    <dbReference type="NCBI Taxonomy" id="2604047"/>
    <lineage>
        <taxon>Bacteria</taxon>
        <taxon>Pseudomonadati</taxon>
        <taxon>Pseudomonadota</taxon>
        <taxon>Betaproteobacteria</taxon>
        <taxon>Burkholderiales</taxon>
        <taxon>Burkholderiaceae</taxon>
        <taxon>Paraburkholderia</taxon>
    </lineage>
</organism>
<protein>
    <submittedName>
        <fullName evidence="7">Permease</fullName>
    </submittedName>
</protein>
<dbReference type="RefSeq" id="WP_007176684.1">
    <property type="nucleotide sequence ID" value="NZ_LR699554.1"/>
</dbReference>
<keyword evidence="3 6" id="KW-0812">Transmembrane</keyword>
<dbReference type="GO" id="GO:0016020">
    <property type="term" value="C:membrane"/>
    <property type="evidence" value="ECO:0007669"/>
    <property type="project" value="UniProtKB-SubCell"/>
</dbReference>
<name>A0A5Q4YVR3_9BURK</name>
<feature type="transmembrane region" description="Helical" evidence="6">
    <location>
        <begin position="308"/>
        <end position="341"/>
    </location>
</feature>
<feature type="transmembrane region" description="Helical" evidence="6">
    <location>
        <begin position="242"/>
        <end position="263"/>
    </location>
</feature>
<feature type="transmembrane region" description="Helical" evidence="6">
    <location>
        <begin position="214"/>
        <end position="235"/>
    </location>
</feature>
<evidence type="ECO:0000256" key="3">
    <source>
        <dbReference type="ARBA" id="ARBA00022692"/>
    </source>
</evidence>
<dbReference type="Proteomes" id="UP000325811">
    <property type="component" value="Chromosome II"/>
</dbReference>
<proteinExistence type="inferred from homology"/>